<evidence type="ECO:0000256" key="1">
    <source>
        <dbReference type="SAM" id="MobiDB-lite"/>
    </source>
</evidence>
<dbReference type="RefSeq" id="WP_347935496.1">
    <property type="nucleotide sequence ID" value="NZ_CP158160.1"/>
</dbReference>
<evidence type="ECO:0000313" key="4">
    <source>
        <dbReference type="Proteomes" id="UP001462502"/>
    </source>
</evidence>
<evidence type="ECO:0000313" key="3">
    <source>
        <dbReference type="EMBL" id="MEO9386544.1"/>
    </source>
</evidence>
<dbReference type="InterPro" id="IPR050383">
    <property type="entry name" value="GlyoxalaseI/FosfomycinResist"/>
</dbReference>
<keyword evidence="4" id="KW-1185">Reference proteome</keyword>
<dbReference type="PROSITE" id="PS51819">
    <property type="entry name" value="VOC"/>
    <property type="match status" value="1"/>
</dbReference>
<comment type="caution">
    <text evidence="3">The sequence shown here is derived from an EMBL/GenBank/DDBJ whole genome shotgun (WGS) entry which is preliminary data.</text>
</comment>
<feature type="region of interest" description="Disordered" evidence="1">
    <location>
        <begin position="103"/>
        <end position="127"/>
    </location>
</feature>
<dbReference type="PANTHER" id="PTHR21366">
    <property type="entry name" value="GLYOXALASE FAMILY PROTEIN"/>
    <property type="match status" value="1"/>
</dbReference>
<dbReference type="PANTHER" id="PTHR21366:SF14">
    <property type="entry name" value="GLYOXALASE DOMAIN-CONTAINING PROTEIN 5"/>
    <property type="match status" value="1"/>
</dbReference>
<dbReference type="InterPro" id="IPR037523">
    <property type="entry name" value="VOC_core"/>
</dbReference>
<proteinExistence type="predicted"/>
<dbReference type="InterPro" id="IPR004360">
    <property type="entry name" value="Glyas_Fos-R_dOase_dom"/>
</dbReference>
<dbReference type="Gene3D" id="3.10.180.10">
    <property type="entry name" value="2,3-Dihydroxybiphenyl 1,2-Dioxygenase, domain 1"/>
    <property type="match status" value="1"/>
</dbReference>
<name>A0ABV0J0U2_9NEIS</name>
<feature type="domain" description="VOC" evidence="2">
    <location>
        <begin position="8"/>
        <end position="123"/>
    </location>
</feature>
<dbReference type="SUPFAM" id="SSF54593">
    <property type="entry name" value="Glyoxalase/Bleomycin resistance protein/Dihydroxybiphenyl dioxygenase"/>
    <property type="match status" value="1"/>
</dbReference>
<evidence type="ECO:0000259" key="2">
    <source>
        <dbReference type="PROSITE" id="PS51819"/>
    </source>
</evidence>
<organism evidence="3 4">
    <name type="scientific">Chromobacterium phragmitis</name>
    <dbReference type="NCBI Taxonomy" id="2202141"/>
    <lineage>
        <taxon>Bacteria</taxon>
        <taxon>Pseudomonadati</taxon>
        <taxon>Pseudomonadota</taxon>
        <taxon>Betaproteobacteria</taxon>
        <taxon>Neisseriales</taxon>
        <taxon>Chromobacteriaceae</taxon>
        <taxon>Chromobacterium</taxon>
    </lineage>
</organism>
<dbReference type="EMBL" id="JBDXMI010000001">
    <property type="protein sequence ID" value="MEO9386544.1"/>
    <property type="molecule type" value="Genomic_DNA"/>
</dbReference>
<sequence>MSPFRIRGIDHVVLRVADIARAERFYRDALGCQVVKKQEQLGLAHLDAGGALIDLLAGDAPSGCNVDHICLRVEPFDEDAIRAHLAGLGIDVEPAQQRFGAEGYGPSVYLRDPDGNGIELKGPPTAE</sequence>
<accession>A0ABV0J0U2</accession>
<gene>
    <name evidence="3" type="ORF">ABI908_20815</name>
</gene>
<reference evidence="3 4" key="1">
    <citation type="submission" date="2024-05" db="EMBL/GenBank/DDBJ databases">
        <authorList>
            <person name="De Oliveira J.P."/>
            <person name="Noriler S.A."/>
            <person name="De Oliveira A.G."/>
            <person name="Sipoli D.S."/>
        </authorList>
    </citation>
    <scope>NUCLEOTIDE SEQUENCE [LARGE SCALE GENOMIC DNA]</scope>
    <source>
        <strain evidence="3 4">LABIM192</strain>
    </source>
</reference>
<dbReference type="Pfam" id="PF00903">
    <property type="entry name" value="Glyoxalase"/>
    <property type="match status" value="1"/>
</dbReference>
<protein>
    <submittedName>
        <fullName evidence="3">VOC family protein</fullName>
    </submittedName>
</protein>
<dbReference type="InterPro" id="IPR029068">
    <property type="entry name" value="Glyas_Bleomycin-R_OHBP_Dase"/>
</dbReference>
<dbReference type="Proteomes" id="UP001462502">
    <property type="component" value="Unassembled WGS sequence"/>
</dbReference>